<dbReference type="EMBL" id="RCHU01000001">
    <property type="protein sequence ID" value="TKS18543.1"/>
    <property type="molecule type" value="Genomic_DNA"/>
</dbReference>
<dbReference type="Gene3D" id="4.10.280.10">
    <property type="entry name" value="Helix-loop-helix DNA-binding domain"/>
    <property type="match status" value="1"/>
</dbReference>
<proteinExistence type="predicted"/>
<evidence type="ECO:0000256" key="1">
    <source>
        <dbReference type="ARBA" id="ARBA00004123"/>
    </source>
</evidence>
<dbReference type="PANTHER" id="PTHR12565:SF444">
    <property type="entry name" value="TRANSCRIPTION FACTOR BHLH62-RELATED"/>
    <property type="match status" value="1"/>
</dbReference>
<evidence type="ECO:0000256" key="4">
    <source>
        <dbReference type="ARBA" id="ARBA00023242"/>
    </source>
</evidence>
<evidence type="ECO:0000313" key="7">
    <source>
        <dbReference type="EMBL" id="TKS18543.1"/>
    </source>
</evidence>
<feature type="compositionally biased region" description="Low complexity" evidence="5">
    <location>
        <begin position="349"/>
        <end position="358"/>
    </location>
</feature>
<name>A0A4U5R3Z9_POPAL</name>
<dbReference type="InterPro" id="IPR024097">
    <property type="entry name" value="bHLH_ZIP_TF"/>
</dbReference>
<evidence type="ECO:0000256" key="3">
    <source>
        <dbReference type="ARBA" id="ARBA00023163"/>
    </source>
</evidence>
<dbReference type="SMART" id="SM00353">
    <property type="entry name" value="HLH"/>
    <property type="match status" value="1"/>
</dbReference>
<keyword evidence="2" id="KW-0805">Transcription regulation</keyword>
<evidence type="ECO:0000256" key="5">
    <source>
        <dbReference type="SAM" id="MobiDB-lite"/>
    </source>
</evidence>
<feature type="domain" description="BHLH" evidence="6">
    <location>
        <begin position="375"/>
        <end position="425"/>
    </location>
</feature>
<keyword evidence="3" id="KW-0804">Transcription</keyword>
<evidence type="ECO:0000259" key="6">
    <source>
        <dbReference type="PROSITE" id="PS50888"/>
    </source>
</evidence>
<feature type="region of interest" description="Disordered" evidence="5">
    <location>
        <begin position="212"/>
        <end position="366"/>
    </location>
</feature>
<feature type="compositionally biased region" description="Basic and acidic residues" evidence="5">
    <location>
        <begin position="315"/>
        <end position="348"/>
    </location>
</feature>
<dbReference type="AlphaFoldDB" id="A0A4U5R3Z9"/>
<reference evidence="7" key="1">
    <citation type="submission" date="2018-10" db="EMBL/GenBank/DDBJ databases">
        <title>Population genomic analysis revealed the cold adaptation of white poplar.</title>
        <authorList>
            <person name="Liu Y.-J."/>
        </authorList>
    </citation>
    <scope>NUCLEOTIDE SEQUENCE [LARGE SCALE GENOMIC DNA]</scope>
    <source>
        <strain evidence="7">PAL-ZL1</strain>
    </source>
</reference>
<keyword evidence="4" id="KW-0539">Nucleus</keyword>
<feature type="compositionally biased region" description="Polar residues" evidence="5">
    <location>
        <begin position="215"/>
        <end position="245"/>
    </location>
</feature>
<organism evidence="7">
    <name type="scientific">Populus alba</name>
    <name type="common">White poplar</name>
    <dbReference type="NCBI Taxonomy" id="43335"/>
    <lineage>
        <taxon>Eukaryota</taxon>
        <taxon>Viridiplantae</taxon>
        <taxon>Streptophyta</taxon>
        <taxon>Embryophyta</taxon>
        <taxon>Tracheophyta</taxon>
        <taxon>Spermatophyta</taxon>
        <taxon>Magnoliopsida</taxon>
        <taxon>eudicotyledons</taxon>
        <taxon>Gunneridae</taxon>
        <taxon>Pentapetalae</taxon>
        <taxon>rosids</taxon>
        <taxon>fabids</taxon>
        <taxon>Malpighiales</taxon>
        <taxon>Salicaceae</taxon>
        <taxon>Saliceae</taxon>
        <taxon>Populus</taxon>
    </lineage>
</organism>
<dbReference type="PANTHER" id="PTHR12565">
    <property type="entry name" value="STEROL REGULATORY ELEMENT-BINDING PROTEIN"/>
    <property type="match status" value="1"/>
</dbReference>
<dbReference type="GO" id="GO:0005634">
    <property type="term" value="C:nucleus"/>
    <property type="evidence" value="ECO:0007669"/>
    <property type="project" value="UniProtKB-SubCell"/>
</dbReference>
<protein>
    <recommendedName>
        <fullName evidence="6">BHLH domain-containing protein</fullName>
    </recommendedName>
</protein>
<dbReference type="CDD" id="cd18919">
    <property type="entry name" value="bHLH_AtBPE_like"/>
    <property type="match status" value="1"/>
</dbReference>
<gene>
    <name evidence="7" type="ORF">D5086_0000002120</name>
</gene>
<dbReference type="InterPro" id="IPR011598">
    <property type="entry name" value="bHLH_dom"/>
</dbReference>
<accession>A0A4U5R3Z9</accession>
<dbReference type="InterPro" id="IPR036638">
    <property type="entry name" value="HLH_DNA-bd_sf"/>
</dbReference>
<evidence type="ECO:0000256" key="2">
    <source>
        <dbReference type="ARBA" id="ARBA00023015"/>
    </source>
</evidence>
<comment type="subcellular location">
    <subcellularLocation>
        <location evidence="1">Nucleus</location>
    </subcellularLocation>
</comment>
<dbReference type="SMR" id="A0A4U5R3Z9"/>
<dbReference type="FunFam" id="4.10.280.10:FF:000002">
    <property type="entry name" value="Basic helix-loop-helix transcription factor"/>
    <property type="match status" value="1"/>
</dbReference>
<dbReference type="STRING" id="43335.A0A4U5R3Z9"/>
<dbReference type="Pfam" id="PF00010">
    <property type="entry name" value="HLH"/>
    <property type="match status" value="1"/>
</dbReference>
<dbReference type="SUPFAM" id="SSF47459">
    <property type="entry name" value="HLH, helix-loop-helix DNA-binding domain"/>
    <property type="match status" value="1"/>
</dbReference>
<dbReference type="GO" id="GO:0003700">
    <property type="term" value="F:DNA-binding transcription factor activity"/>
    <property type="evidence" value="ECO:0007669"/>
    <property type="project" value="TreeGrafter"/>
</dbReference>
<dbReference type="GO" id="GO:0046983">
    <property type="term" value="F:protein dimerization activity"/>
    <property type="evidence" value="ECO:0007669"/>
    <property type="project" value="InterPro"/>
</dbReference>
<comment type="caution">
    <text evidence="7">The sequence shown here is derived from an EMBL/GenBank/DDBJ whole genome shotgun (WGS) entry which is preliminary data.</text>
</comment>
<sequence length="568" mass="61993">MEKDKLFMSEGANTAATIWNSCSFGMEMQANELSCGPEKLVNCFLNPNWDNSLDQSDPFESALSSIVSSPVASVANANANAVPNAGVGGDGFMIRELIGRLGNICNSGDISPQSFVNNNNNSTNTSCYSTPLNSPPKLNLSMMDSQMRGNLPIPGNSVVKHPGLAPFPADFVERAARYSCFASNNLGGLNKQFGLNESELINRLMPRVEPGKLSRVSSNNSMKVTVSQANVQESNKSSPQDGSLNSDKKFSRQSRPSTSENGDSREESSVSEQVPGGKLSMKSQNDANSRKRKSIPRGKAKETPSSSPSASDVKVAAENDDSKAKRSKSDETNGSDKDTAKEKEEENGNQKQNKNNSKPPEPPKDYIHVRARRGQATDSHSLAERVRREKISERMKFLQDLVPGCNKVTGKAVMLDEIINYVQSLQRQVEFLSMKLSSVNPRMEFNMETLLSKDIFQSRGSMPHSLYPLDASSPAFPYSYQSQQGLALQNGMPSNAETQFSMNPLNAALRRNPSMHLPPLDGFGDPAALQASAMWEDDLQSVVQMGYGQNHQESFQGSVPSTHMKIEL</sequence>
<dbReference type="PROSITE" id="PS50888">
    <property type="entry name" value="BHLH"/>
    <property type="match status" value="1"/>
</dbReference>